<reference evidence="9" key="1">
    <citation type="submission" date="2020-05" db="EMBL/GenBank/DDBJ databases">
        <title>Novel species in genus Nocardioides.</title>
        <authorList>
            <person name="Zhang G."/>
        </authorList>
    </citation>
    <scope>NUCLEOTIDE SEQUENCE [LARGE SCALE GENOMIC DNA]</scope>
    <source>
        <strain evidence="9">zg-1050</strain>
    </source>
</reference>
<keyword evidence="9" id="KW-1185">Reference proteome</keyword>
<feature type="transmembrane region" description="Helical" evidence="7">
    <location>
        <begin position="143"/>
        <end position="163"/>
    </location>
</feature>
<feature type="transmembrane region" description="Helical" evidence="7">
    <location>
        <begin position="223"/>
        <end position="243"/>
    </location>
</feature>
<feature type="transmembrane region" description="Helical" evidence="7">
    <location>
        <begin position="116"/>
        <end position="137"/>
    </location>
</feature>
<accession>A0A6M8J235</accession>
<evidence type="ECO:0000313" key="8">
    <source>
        <dbReference type="EMBL" id="QKF07990.1"/>
    </source>
</evidence>
<evidence type="ECO:0000256" key="2">
    <source>
        <dbReference type="ARBA" id="ARBA00022475"/>
    </source>
</evidence>
<evidence type="ECO:0000256" key="4">
    <source>
        <dbReference type="ARBA" id="ARBA00022989"/>
    </source>
</evidence>
<evidence type="ECO:0000256" key="6">
    <source>
        <dbReference type="SAM" id="MobiDB-lite"/>
    </source>
</evidence>
<evidence type="ECO:0000256" key="7">
    <source>
        <dbReference type="SAM" id="Phobius"/>
    </source>
</evidence>
<feature type="region of interest" description="Disordered" evidence="6">
    <location>
        <begin position="333"/>
        <end position="390"/>
    </location>
</feature>
<keyword evidence="3 7" id="KW-0812">Transmembrane</keyword>
<dbReference type="Pfam" id="PF03706">
    <property type="entry name" value="LPG_synthase_TM"/>
    <property type="match status" value="1"/>
</dbReference>
<dbReference type="NCBIfam" id="TIGR00374">
    <property type="entry name" value="flippase-like domain"/>
    <property type="match status" value="1"/>
</dbReference>
<protein>
    <submittedName>
        <fullName evidence="8">Flippase-like domain-containing protein</fullName>
    </submittedName>
</protein>
<keyword evidence="5 7" id="KW-0472">Membrane</keyword>
<keyword evidence="2" id="KW-1003">Cell membrane</keyword>
<dbReference type="GO" id="GO:0005886">
    <property type="term" value="C:plasma membrane"/>
    <property type="evidence" value="ECO:0007669"/>
    <property type="project" value="UniProtKB-SubCell"/>
</dbReference>
<dbReference type="EMBL" id="CP053716">
    <property type="protein sequence ID" value="QKF07990.1"/>
    <property type="molecule type" value="Genomic_DNA"/>
</dbReference>
<evidence type="ECO:0000256" key="3">
    <source>
        <dbReference type="ARBA" id="ARBA00022692"/>
    </source>
</evidence>
<keyword evidence="4 7" id="KW-1133">Transmembrane helix</keyword>
<dbReference type="PANTHER" id="PTHR39087">
    <property type="entry name" value="UPF0104 MEMBRANE PROTEIN MJ1595"/>
    <property type="match status" value="1"/>
</dbReference>
<evidence type="ECO:0000256" key="1">
    <source>
        <dbReference type="ARBA" id="ARBA00004651"/>
    </source>
</evidence>
<dbReference type="InterPro" id="IPR022791">
    <property type="entry name" value="L-PG_synthase/AglD"/>
</dbReference>
<evidence type="ECO:0000256" key="5">
    <source>
        <dbReference type="ARBA" id="ARBA00023136"/>
    </source>
</evidence>
<organism evidence="8 9">
    <name type="scientific">Berryella wangjianweii</name>
    <dbReference type="NCBI Taxonomy" id="2734634"/>
    <lineage>
        <taxon>Bacteria</taxon>
        <taxon>Bacillati</taxon>
        <taxon>Actinomycetota</taxon>
        <taxon>Coriobacteriia</taxon>
        <taxon>Eggerthellales</taxon>
        <taxon>Eggerthellaceae</taxon>
        <taxon>Berryella</taxon>
    </lineage>
</organism>
<feature type="compositionally biased region" description="Basic and acidic residues" evidence="6">
    <location>
        <begin position="361"/>
        <end position="371"/>
    </location>
</feature>
<proteinExistence type="predicted"/>
<dbReference type="KEGG" id="bwa:HLV38_02680"/>
<sequence>MGVVVVIVLAVVFLRGDQLVELAEVISHGSLLPIVVALAIQLGKYFLQAVAYTFAFEAVGERYSARHTLPLVFGTFFMNTVAPSANLAGITLVVDDARRRGIDPGKAGSAALLMQITIDTGFAAIILVGFSVVGLTVGIPAGWFGLVLIDLMVVLAMVGVLFLGRINIALLIRILGAADRIANRVRRVFRKGPLDPWVERTAHSFAEASSLIMANPVPTLKSLGCSVGASVCELACFVLVGISFGVDNVQALVCGYVVATLFAMFSLTPQGVGFVETAVTVAFTTFGQSAAAGLSIGLVYRSIVFWMPFLIGAVLIQMTSTFKRPAQLEAARIDAGRGPDDSSDADAGVLPDVRFLDEDDARERAGRRCGDEGGSACSAGGRRGDSSTRR</sequence>
<dbReference type="PANTHER" id="PTHR39087:SF2">
    <property type="entry name" value="UPF0104 MEMBRANE PROTEIN MJ1595"/>
    <property type="match status" value="1"/>
</dbReference>
<dbReference type="AlphaFoldDB" id="A0A6M8J235"/>
<comment type="subcellular location">
    <subcellularLocation>
        <location evidence="1">Cell membrane</location>
        <topology evidence="1">Multi-pass membrane protein</topology>
    </subcellularLocation>
</comment>
<gene>
    <name evidence="8" type="ORF">HLV38_02680</name>
</gene>
<evidence type="ECO:0000313" key="9">
    <source>
        <dbReference type="Proteomes" id="UP000503297"/>
    </source>
</evidence>
<feature type="transmembrane region" description="Helical" evidence="7">
    <location>
        <begin position="32"/>
        <end position="56"/>
    </location>
</feature>
<name>A0A6M8J235_9ACTN</name>
<dbReference type="Proteomes" id="UP000503297">
    <property type="component" value="Chromosome"/>
</dbReference>
<feature type="transmembrane region" description="Helical" evidence="7">
    <location>
        <begin position="249"/>
        <end position="267"/>
    </location>
</feature>
<feature type="transmembrane region" description="Helical" evidence="7">
    <location>
        <begin position="303"/>
        <end position="322"/>
    </location>
</feature>